<gene>
    <name evidence="2" type="ORF">AG1IA_08732</name>
</gene>
<sequence>MVNRIYFYGLVLQGELEEGRVGWGDEGLSVREPCNHWLSFQPSLRWLRYARTRAVVRVQPICHRTLGAKRSRMHESGSGSPGYQVQRVIGPGAVLHGQ</sequence>
<reference evidence="2 3" key="1">
    <citation type="journal article" date="2013" name="Nat. Commun.">
        <title>The evolution and pathogenic mechanisms of the rice sheath blight pathogen.</title>
        <authorList>
            <person name="Zheng A."/>
            <person name="Lin R."/>
            <person name="Xu L."/>
            <person name="Qin P."/>
            <person name="Tang C."/>
            <person name="Ai P."/>
            <person name="Zhang D."/>
            <person name="Liu Y."/>
            <person name="Sun Z."/>
            <person name="Feng H."/>
            <person name="Wang Y."/>
            <person name="Chen Y."/>
            <person name="Liang X."/>
            <person name="Fu R."/>
            <person name="Li Q."/>
            <person name="Zhang J."/>
            <person name="Yu X."/>
            <person name="Xie Z."/>
            <person name="Ding L."/>
            <person name="Guan P."/>
            <person name="Tang J."/>
            <person name="Liang Y."/>
            <person name="Wang S."/>
            <person name="Deng Q."/>
            <person name="Li S."/>
            <person name="Zhu J."/>
            <person name="Wang L."/>
            <person name="Liu H."/>
            <person name="Li P."/>
        </authorList>
    </citation>
    <scope>NUCLEOTIDE SEQUENCE [LARGE SCALE GENOMIC DNA]</scope>
    <source>
        <strain evidence="3">AG-1 IA</strain>
    </source>
</reference>
<dbReference type="HOGENOM" id="CLU_2335094_0_0_1"/>
<name>L8WKG2_THACA</name>
<evidence type="ECO:0000313" key="2">
    <source>
        <dbReference type="EMBL" id="ELU37237.1"/>
    </source>
</evidence>
<dbReference type="Proteomes" id="UP000011668">
    <property type="component" value="Unassembled WGS sequence"/>
</dbReference>
<dbReference type="EMBL" id="AFRT01002775">
    <property type="protein sequence ID" value="ELU37237.1"/>
    <property type="molecule type" value="Genomic_DNA"/>
</dbReference>
<dbReference type="AlphaFoldDB" id="L8WKG2"/>
<evidence type="ECO:0000256" key="1">
    <source>
        <dbReference type="SAM" id="MobiDB-lite"/>
    </source>
</evidence>
<evidence type="ECO:0000313" key="3">
    <source>
        <dbReference type="Proteomes" id="UP000011668"/>
    </source>
</evidence>
<accession>L8WKG2</accession>
<organism evidence="2 3">
    <name type="scientific">Thanatephorus cucumeris (strain AG1-IA)</name>
    <name type="common">Rice sheath blight fungus</name>
    <name type="synonym">Rhizoctonia solani</name>
    <dbReference type="NCBI Taxonomy" id="983506"/>
    <lineage>
        <taxon>Eukaryota</taxon>
        <taxon>Fungi</taxon>
        <taxon>Dikarya</taxon>
        <taxon>Basidiomycota</taxon>
        <taxon>Agaricomycotina</taxon>
        <taxon>Agaricomycetes</taxon>
        <taxon>Cantharellales</taxon>
        <taxon>Ceratobasidiaceae</taxon>
        <taxon>Rhizoctonia</taxon>
        <taxon>Rhizoctonia solani AG-1</taxon>
    </lineage>
</organism>
<protein>
    <submittedName>
        <fullName evidence="2">Uncharacterized protein</fullName>
    </submittedName>
</protein>
<comment type="caution">
    <text evidence="2">The sequence shown here is derived from an EMBL/GenBank/DDBJ whole genome shotgun (WGS) entry which is preliminary data.</text>
</comment>
<feature type="region of interest" description="Disordered" evidence="1">
    <location>
        <begin position="69"/>
        <end position="98"/>
    </location>
</feature>
<proteinExistence type="predicted"/>
<keyword evidence="3" id="KW-1185">Reference proteome</keyword>